<comment type="caution">
    <text evidence="1">The sequence shown here is derived from an EMBL/GenBank/DDBJ whole genome shotgun (WGS) entry which is preliminary data.</text>
</comment>
<dbReference type="OrthoDB" id="3017424at2759"/>
<sequence>MLCIGGRRTELEAMIISLYVDDPATLRACALACSRLCYWAQSRLFCTIITNFDVDGRLPWSRRAQRLADIFDRSPHLLFHVRSLVIGDSYPALLAVLATQKWKELASLELFLIPHESEDVVKSIQMLVSGASLETLRLAFGYETWSSMYFSRILANCSPTLVNIDLVHCSTEVHNINAPPQSPLAVSDTLNSPQRAQIQRLSLIESPGAVAALDTGTLPLDLTQVREVIYRQSPHVSLHSVLRQSRAHLTLKVDPNDLTLATFDFSLPSLRALECSFTARSVRSIISRIPRTSRLTMLTLTTSPNDWDPEITFLNHQHLVAKLFDDKLSERFDYLRMVRVEVQPSLRRSETELTPAELTMTIEQTLPKLSNAGMVSIIFL</sequence>
<dbReference type="EMBL" id="JACAZE010000007">
    <property type="protein sequence ID" value="KAF7311137.1"/>
    <property type="molecule type" value="Genomic_DNA"/>
</dbReference>
<reference evidence="1" key="1">
    <citation type="submission" date="2020-05" db="EMBL/GenBank/DDBJ databases">
        <title>Mycena genomes resolve the evolution of fungal bioluminescence.</title>
        <authorList>
            <person name="Tsai I.J."/>
        </authorList>
    </citation>
    <scope>NUCLEOTIDE SEQUENCE</scope>
    <source>
        <strain evidence="1">110903Hualien_Pintung</strain>
    </source>
</reference>
<evidence type="ECO:0000313" key="1">
    <source>
        <dbReference type="EMBL" id="KAF7311137.1"/>
    </source>
</evidence>
<dbReference type="AlphaFoldDB" id="A0A8H6T692"/>
<evidence type="ECO:0000313" key="2">
    <source>
        <dbReference type="Proteomes" id="UP000613580"/>
    </source>
</evidence>
<proteinExistence type="predicted"/>
<name>A0A8H6T692_MYCCL</name>
<gene>
    <name evidence="1" type="ORF">HMN09_00657900</name>
</gene>
<dbReference type="Proteomes" id="UP000613580">
    <property type="component" value="Unassembled WGS sequence"/>
</dbReference>
<organism evidence="1 2">
    <name type="scientific">Mycena chlorophos</name>
    <name type="common">Agaric fungus</name>
    <name type="synonym">Agaricus chlorophos</name>
    <dbReference type="NCBI Taxonomy" id="658473"/>
    <lineage>
        <taxon>Eukaryota</taxon>
        <taxon>Fungi</taxon>
        <taxon>Dikarya</taxon>
        <taxon>Basidiomycota</taxon>
        <taxon>Agaricomycotina</taxon>
        <taxon>Agaricomycetes</taxon>
        <taxon>Agaricomycetidae</taxon>
        <taxon>Agaricales</taxon>
        <taxon>Marasmiineae</taxon>
        <taxon>Mycenaceae</taxon>
        <taxon>Mycena</taxon>
    </lineage>
</organism>
<keyword evidence="2" id="KW-1185">Reference proteome</keyword>
<accession>A0A8H6T692</accession>
<protein>
    <submittedName>
        <fullName evidence="1">Uncharacterized protein</fullName>
    </submittedName>
</protein>